<protein>
    <submittedName>
        <fullName evidence="1">Uncharacterized protein</fullName>
    </submittedName>
</protein>
<dbReference type="RefSeq" id="WP_163234292.1">
    <property type="nucleotide sequence ID" value="NZ_CP048617.1"/>
</dbReference>
<reference evidence="1 2" key="1">
    <citation type="submission" date="2020-02" db="EMBL/GenBank/DDBJ databases">
        <title>Thermophilic hydrogen producing bacteria, Caloranaerobacter azorensis.</title>
        <authorList>
            <person name="Baek K."/>
        </authorList>
    </citation>
    <scope>NUCLEOTIDE SEQUENCE [LARGE SCALE GENOMIC DNA]</scope>
    <source>
        <strain evidence="1 2">T3-1</strain>
    </source>
</reference>
<proteinExistence type="predicted"/>
<sequence length="102" mass="11736">MANFWNESFLQKMRDKWLKSIAYAEYVMNGVNYKADIQQKKIVGDTIEVYVVIDHSVQGTNTITKIRLYDTDGTIAGERNENIVKSSTQGVLIKFEFPLKEV</sequence>
<dbReference type="KEGG" id="cazo:G3A45_01575"/>
<evidence type="ECO:0000313" key="2">
    <source>
        <dbReference type="Proteomes" id="UP000464452"/>
    </source>
</evidence>
<evidence type="ECO:0000313" key="1">
    <source>
        <dbReference type="EMBL" id="QIB26112.1"/>
    </source>
</evidence>
<dbReference type="EMBL" id="CP048617">
    <property type="protein sequence ID" value="QIB26112.1"/>
    <property type="molecule type" value="Genomic_DNA"/>
</dbReference>
<accession>A0A6P1YB47</accession>
<name>A0A6P1YB47_9FIRM</name>
<dbReference type="AlphaFoldDB" id="A0A6P1YB47"/>
<organism evidence="1 2">
    <name type="scientific">Caloranaerobacter azorensis</name>
    <dbReference type="NCBI Taxonomy" id="116090"/>
    <lineage>
        <taxon>Bacteria</taxon>
        <taxon>Bacillati</taxon>
        <taxon>Bacillota</taxon>
        <taxon>Tissierellia</taxon>
        <taxon>Tissierellales</taxon>
        <taxon>Thermohalobacteraceae</taxon>
        <taxon>Caloranaerobacter</taxon>
    </lineage>
</organism>
<dbReference type="Proteomes" id="UP000464452">
    <property type="component" value="Chromosome"/>
</dbReference>
<gene>
    <name evidence="1" type="ORF">G3A45_01575</name>
</gene>